<keyword evidence="1" id="KW-0732">Signal</keyword>
<evidence type="ECO:0000313" key="2">
    <source>
        <dbReference type="EMBL" id="EOD51801.1"/>
    </source>
</evidence>
<dbReference type="OMA" id="MEPRNSM"/>
<dbReference type="eggNOG" id="ENOG502SYDI">
    <property type="taxonomic scope" value="Eukaryota"/>
</dbReference>
<reference evidence="3" key="1">
    <citation type="journal article" date="2013" name="Genome Announc.">
        <title>Draft genome sequence of Neofusicoccum parvum isolate UCR-NP2, a fungal vascular pathogen associated with grapevine cankers.</title>
        <authorList>
            <person name="Blanco-Ulate B."/>
            <person name="Rolshausen P."/>
            <person name="Cantu D."/>
        </authorList>
    </citation>
    <scope>NUCLEOTIDE SEQUENCE [LARGE SCALE GENOMIC DNA]</scope>
    <source>
        <strain evidence="3">UCR-NP2</strain>
    </source>
</reference>
<evidence type="ECO:0000256" key="1">
    <source>
        <dbReference type="SAM" id="SignalP"/>
    </source>
</evidence>
<gene>
    <name evidence="2" type="ORF">UCRNP2_1413</name>
</gene>
<dbReference type="Proteomes" id="UP000013521">
    <property type="component" value="Unassembled WGS sequence"/>
</dbReference>
<accession>R1GU41</accession>
<feature type="signal peptide" evidence="1">
    <location>
        <begin position="1"/>
        <end position="15"/>
    </location>
</feature>
<feature type="chain" id="PRO_5012745695" evidence="1">
    <location>
        <begin position="16"/>
        <end position="95"/>
    </location>
</feature>
<dbReference type="EMBL" id="KB915814">
    <property type="protein sequence ID" value="EOD51801.1"/>
    <property type="molecule type" value="Genomic_DNA"/>
</dbReference>
<name>R1GU41_BOTPV</name>
<dbReference type="OrthoDB" id="4378992at2759"/>
<dbReference type="HOGENOM" id="CLU_2372555_0_0_1"/>
<proteinExistence type="predicted"/>
<sequence length="95" mass="9802">MQFKTLLFLASTAAAGYVELSSSDGQRTSTGDANSNTCFGPVNGASPFNLRAVDFTPNSISIFTDSGCFNNNVATCSGCTSVTYNGGGEYLSDTS</sequence>
<dbReference type="AlphaFoldDB" id="R1GU41"/>
<evidence type="ECO:0000313" key="3">
    <source>
        <dbReference type="Proteomes" id="UP000013521"/>
    </source>
</evidence>
<dbReference type="KEGG" id="npa:UCRNP2_1413"/>
<protein>
    <submittedName>
        <fullName evidence="2">Uncharacterized protein</fullName>
    </submittedName>
</protein>
<organism evidence="2 3">
    <name type="scientific">Botryosphaeria parva (strain UCR-NP2)</name>
    <name type="common">Grapevine canker fungus</name>
    <name type="synonym">Neofusicoccum parvum</name>
    <dbReference type="NCBI Taxonomy" id="1287680"/>
    <lineage>
        <taxon>Eukaryota</taxon>
        <taxon>Fungi</taxon>
        <taxon>Dikarya</taxon>
        <taxon>Ascomycota</taxon>
        <taxon>Pezizomycotina</taxon>
        <taxon>Dothideomycetes</taxon>
        <taxon>Dothideomycetes incertae sedis</taxon>
        <taxon>Botryosphaeriales</taxon>
        <taxon>Botryosphaeriaceae</taxon>
        <taxon>Neofusicoccum</taxon>
    </lineage>
</organism>